<proteinExistence type="predicted"/>
<feature type="transmembrane region" description="Helical" evidence="6">
    <location>
        <begin position="142"/>
        <end position="169"/>
    </location>
</feature>
<name>A0A7W7CB74_9PSEU</name>
<sequence>MSLGVDGERAEAPEVSPVLARTVLALCLVVAGIAAALAGTALVPLVEVPGLPTPWALVTFGLPVVRVLLDIAAVATVGLSLLPKLVGIDDPEHTDGVLSAARRFTVWTAAVWLVCALASVVLQATDLSPGTAPTPGLVYDYVLLVGAGKGLLVSAGCALACVLIGRLAVRHGEAVPAELRIFVAVFGILLLPLTGHASNWKWHDVSMVSMELHVMGAAIWTGGLAVIATLLLGHGELLARALPKFSKLATVALFLVGATGLFNGLVELQLTPGGGLPGALFTSVYGQLIVAKTVFLVVLAGLGAHIRFRLLPRIARRERTALFGWASLEVGVMGLAYGIAVVLTRAPVIS</sequence>
<feature type="transmembrane region" description="Helical" evidence="6">
    <location>
        <begin position="212"/>
        <end position="233"/>
    </location>
</feature>
<feature type="transmembrane region" description="Helical" evidence="6">
    <location>
        <begin position="104"/>
        <end position="122"/>
    </location>
</feature>
<dbReference type="Pfam" id="PF05425">
    <property type="entry name" value="CopD"/>
    <property type="match status" value="1"/>
</dbReference>
<keyword evidence="4 6" id="KW-1133">Transmembrane helix</keyword>
<feature type="transmembrane region" description="Helical" evidence="6">
    <location>
        <begin position="245"/>
        <end position="265"/>
    </location>
</feature>
<dbReference type="GO" id="GO:0005886">
    <property type="term" value="C:plasma membrane"/>
    <property type="evidence" value="ECO:0007669"/>
    <property type="project" value="UniProtKB-SubCell"/>
</dbReference>
<feature type="transmembrane region" description="Helical" evidence="6">
    <location>
        <begin position="23"/>
        <end position="43"/>
    </location>
</feature>
<protein>
    <submittedName>
        <fullName evidence="8">Putative copper resistance protein D</fullName>
    </submittedName>
</protein>
<evidence type="ECO:0000256" key="1">
    <source>
        <dbReference type="ARBA" id="ARBA00004651"/>
    </source>
</evidence>
<keyword evidence="9" id="KW-1185">Reference proteome</keyword>
<feature type="transmembrane region" description="Helical" evidence="6">
    <location>
        <begin position="181"/>
        <end position="200"/>
    </location>
</feature>
<evidence type="ECO:0000256" key="4">
    <source>
        <dbReference type="ARBA" id="ARBA00022989"/>
    </source>
</evidence>
<keyword evidence="3 6" id="KW-0812">Transmembrane</keyword>
<reference evidence="8 9" key="1">
    <citation type="submission" date="2020-08" db="EMBL/GenBank/DDBJ databases">
        <title>Sequencing the genomes of 1000 actinobacteria strains.</title>
        <authorList>
            <person name="Klenk H.-P."/>
        </authorList>
    </citation>
    <scope>NUCLEOTIDE SEQUENCE [LARGE SCALE GENOMIC DNA]</scope>
    <source>
        <strain evidence="8 9">DSM 44230</strain>
    </source>
</reference>
<feature type="transmembrane region" description="Helical" evidence="6">
    <location>
        <begin position="320"/>
        <end position="343"/>
    </location>
</feature>
<feature type="transmembrane region" description="Helical" evidence="6">
    <location>
        <begin position="55"/>
        <end position="83"/>
    </location>
</feature>
<keyword evidence="5 6" id="KW-0472">Membrane</keyword>
<comment type="subcellular location">
    <subcellularLocation>
        <location evidence="1">Cell membrane</location>
        <topology evidence="1">Multi-pass membrane protein</topology>
    </subcellularLocation>
</comment>
<evidence type="ECO:0000259" key="7">
    <source>
        <dbReference type="Pfam" id="PF05425"/>
    </source>
</evidence>
<evidence type="ECO:0000313" key="9">
    <source>
        <dbReference type="Proteomes" id="UP000533598"/>
    </source>
</evidence>
<evidence type="ECO:0000313" key="8">
    <source>
        <dbReference type="EMBL" id="MBB4677950.1"/>
    </source>
</evidence>
<gene>
    <name evidence="8" type="ORF">HNR67_004068</name>
</gene>
<dbReference type="GO" id="GO:0006825">
    <property type="term" value="P:copper ion transport"/>
    <property type="evidence" value="ECO:0007669"/>
    <property type="project" value="InterPro"/>
</dbReference>
<keyword evidence="2" id="KW-1003">Cell membrane</keyword>
<feature type="transmembrane region" description="Helical" evidence="6">
    <location>
        <begin position="285"/>
        <end position="308"/>
    </location>
</feature>
<feature type="domain" description="Copper resistance protein D" evidence="7">
    <location>
        <begin position="239"/>
        <end position="343"/>
    </location>
</feature>
<dbReference type="PANTHER" id="PTHR34820:SF4">
    <property type="entry name" value="INNER MEMBRANE PROTEIN YEBZ"/>
    <property type="match status" value="1"/>
</dbReference>
<comment type="caution">
    <text evidence="8">The sequence shown here is derived from an EMBL/GenBank/DDBJ whole genome shotgun (WGS) entry which is preliminary data.</text>
</comment>
<organism evidence="8 9">
    <name type="scientific">Crossiella cryophila</name>
    <dbReference type="NCBI Taxonomy" id="43355"/>
    <lineage>
        <taxon>Bacteria</taxon>
        <taxon>Bacillati</taxon>
        <taxon>Actinomycetota</taxon>
        <taxon>Actinomycetes</taxon>
        <taxon>Pseudonocardiales</taxon>
        <taxon>Pseudonocardiaceae</taxon>
        <taxon>Crossiella</taxon>
    </lineage>
</organism>
<dbReference type="InterPro" id="IPR008457">
    <property type="entry name" value="Cu-R_CopD_dom"/>
</dbReference>
<dbReference type="PANTHER" id="PTHR34820">
    <property type="entry name" value="INNER MEMBRANE PROTEIN YEBZ"/>
    <property type="match status" value="1"/>
</dbReference>
<evidence type="ECO:0000256" key="6">
    <source>
        <dbReference type="SAM" id="Phobius"/>
    </source>
</evidence>
<accession>A0A7W7CB74</accession>
<dbReference type="AlphaFoldDB" id="A0A7W7CB74"/>
<dbReference type="EMBL" id="JACHMH010000001">
    <property type="protein sequence ID" value="MBB4677950.1"/>
    <property type="molecule type" value="Genomic_DNA"/>
</dbReference>
<evidence type="ECO:0000256" key="5">
    <source>
        <dbReference type="ARBA" id="ARBA00023136"/>
    </source>
</evidence>
<dbReference type="Proteomes" id="UP000533598">
    <property type="component" value="Unassembled WGS sequence"/>
</dbReference>
<evidence type="ECO:0000256" key="3">
    <source>
        <dbReference type="ARBA" id="ARBA00022692"/>
    </source>
</evidence>
<dbReference type="RefSeq" id="WP_312987693.1">
    <property type="nucleotide sequence ID" value="NZ_BAAAUI010000080.1"/>
</dbReference>
<dbReference type="InterPro" id="IPR032694">
    <property type="entry name" value="CopC/D"/>
</dbReference>
<evidence type="ECO:0000256" key="2">
    <source>
        <dbReference type="ARBA" id="ARBA00022475"/>
    </source>
</evidence>